<organism evidence="4 5">
    <name type="scientific">Olsenella profusa F0195</name>
    <dbReference type="NCBI Taxonomy" id="1125712"/>
    <lineage>
        <taxon>Bacteria</taxon>
        <taxon>Bacillati</taxon>
        <taxon>Actinomycetota</taxon>
        <taxon>Coriobacteriia</taxon>
        <taxon>Coriobacteriales</taxon>
        <taxon>Atopobiaceae</taxon>
        <taxon>Olsenella</taxon>
    </lineage>
</organism>
<dbReference type="eggNOG" id="COG1196">
    <property type="taxonomic scope" value="Bacteria"/>
</dbReference>
<feature type="region of interest" description="Disordered" evidence="2">
    <location>
        <begin position="1"/>
        <end position="70"/>
    </location>
</feature>
<keyword evidence="1" id="KW-0175">Coiled coil</keyword>
<feature type="transmembrane region" description="Helical" evidence="3">
    <location>
        <begin position="374"/>
        <end position="397"/>
    </location>
</feature>
<name>U2TPG1_9ACTN</name>
<reference evidence="4 5" key="1">
    <citation type="submission" date="2013-08" db="EMBL/GenBank/DDBJ databases">
        <authorList>
            <person name="Durkin A.S."/>
            <person name="Haft D.R."/>
            <person name="McCorrison J."/>
            <person name="Torralba M."/>
            <person name="Gillis M."/>
            <person name="Haft D.H."/>
            <person name="Methe B."/>
            <person name="Sutton G."/>
            <person name="Nelson K.E."/>
        </authorList>
    </citation>
    <scope>NUCLEOTIDE SEQUENCE [LARGE SCALE GENOMIC DNA]</scope>
    <source>
        <strain evidence="4 5">F0195</strain>
    </source>
</reference>
<dbReference type="EMBL" id="AWEZ01000045">
    <property type="protein sequence ID" value="ERL08325.1"/>
    <property type="molecule type" value="Genomic_DNA"/>
</dbReference>
<feature type="coiled-coil region" evidence="1">
    <location>
        <begin position="88"/>
        <end position="368"/>
    </location>
</feature>
<dbReference type="AlphaFoldDB" id="U2TPG1"/>
<evidence type="ECO:0000256" key="3">
    <source>
        <dbReference type="SAM" id="Phobius"/>
    </source>
</evidence>
<dbReference type="STRING" id="1125712.HMPREF1316_0022"/>
<evidence type="ECO:0000313" key="4">
    <source>
        <dbReference type="EMBL" id="ERL08325.1"/>
    </source>
</evidence>
<dbReference type="OrthoDB" id="3186265at2"/>
<evidence type="ECO:0000256" key="2">
    <source>
        <dbReference type="SAM" id="MobiDB-lite"/>
    </source>
</evidence>
<gene>
    <name evidence="4" type="ORF">HMPREF1316_0022</name>
</gene>
<proteinExistence type="predicted"/>
<feature type="compositionally biased region" description="Basic and acidic residues" evidence="2">
    <location>
        <begin position="41"/>
        <end position="51"/>
    </location>
</feature>
<evidence type="ECO:0008006" key="6">
    <source>
        <dbReference type="Google" id="ProtNLM"/>
    </source>
</evidence>
<keyword evidence="3" id="KW-0472">Membrane</keyword>
<evidence type="ECO:0000313" key="5">
    <source>
        <dbReference type="Proteomes" id="UP000016638"/>
    </source>
</evidence>
<dbReference type="RefSeq" id="WP_021726194.1">
    <property type="nucleotide sequence ID" value="NZ_AWEZ01000045.1"/>
</dbReference>
<keyword evidence="5" id="KW-1185">Reference proteome</keyword>
<sequence length="398" mass="44129">MAEEPNRMDGITDEPGGGADPQGGALESLRRGISAIQSVHEATRQHADARNASKQLSDQIAADTKTLEHREQIDRDFASIVSEQEAERAKASAALAGARSTAQQLEETIASLNDQLARMKQDHEESLRPYRELMESAKGRSDDAARSLSEARRAVKAAESQVADSAKHREQRIATANRAADNAQDRLRRVEAELTSLQRDPSSSPSAVSKMQSELVSEQAHLGSARDEVARVTEECRRLVDNAQTHLWTQRQSLETIENKANQAKEEATTHREEYERLYNAAMDEEKALSDRIAQERANQAGAQRDADDAQRRVDAADERLSEAREIHTTPQVTAALRDAIAANRRQLDVLAAEIDRLAGREQALRDQTRRQRYVVFGIAAAAIILILLVVWLLTLIL</sequence>
<evidence type="ECO:0000256" key="1">
    <source>
        <dbReference type="SAM" id="Coils"/>
    </source>
</evidence>
<protein>
    <recommendedName>
        <fullName evidence="6">Chromosome partition protein Smc</fullName>
    </recommendedName>
</protein>
<dbReference type="PATRIC" id="fig|1125712.3.peg.1159"/>
<dbReference type="Proteomes" id="UP000016638">
    <property type="component" value="Unassembled WGS sequence"/>
</dbReference>
<comment type="caution">
    <text evidence="4">The sequence shown here is derived from an EMBL/GenBank/DDBJ whole genome shotgun (WGS) entry which is preliminary data.</text>
</comment>
<keyword evidence="3" id="KW-1133">Transmembrane helix</keyword>
<keyword evidence="3" id="KW-0812">Transmembrane</keyword>
<accession>U2TPG1</accession>